<feature type="non-terminal residue" evidence="1">
    <location>
        <position position="1"/>
    </location>
</feature>
<organism evidence="1">
    <name type="scientific">Arion vulgaris</name>
    <dbReference type="NCBI Taxonomy" id="1028688"/>
    <lineage>
        <taxon>Eukaryota</taxon>
        <taxon>Metazoa</taxon>
        <taxon>Spiralia</taxon>
        <taxon>Lophotrochozoa</taxon>
        <taxon>Mollusca</taxon>
        <taxon>Gastropoda</taxon>
        <taxon>Heterobranchia</taxon>
        <taxon>Euthyneura</taxon>
        <taxon>Panpulmonata</taxon>
        <taxon>Eupulmonata</taxon>
        <taxon>Stylommatophora</taxon>
        <taxon>Helicina</taxon>
        <taxon>Arionoidea</taxon>
        <taxon>Arionidae</taxon>
        <taxon>Arion</taxon>
    </lineage>
</organism>
<name>A0A0B7AX21_9EUPU</name>
<dbReference type="EMBL" id="HACG01037746">
    <property type="protein sequence ID" value="CEK84611.1"/>
    <property type="molecule type" value="Transcribed_RNA"/>
</dbReference>
<gene>
    <name evidence="1" type="primary">ORF143609</name>
</gene>
<protein>
    <submittedName>
        <fullName evidence="1">Uncharacterized protein</fullName>
    </submittedName>
</protein>
<reference evidence="1" key="1">
    <citation type="submission" date="2014-12" db="EMBL/GenBank/DDBJ databases">
        <title>Insight into the proteome of Arion vulgaris.</title>
        <authorList>
            <person name="Aradska J."/>
            <person name="Bulat T."/>
            <person name="Smidak R."/>
            <person name="Sarate P."/>
            <person name="Gangsoo J."/>
            <person name="Sialana F."/>
            <person name="Bilban M."/>
            <person name="Lubec G."/>
        </authorList>
    </citation>
    <scope>NUCLEOTIDE SEQUENCE</scope>
    <source>
        <tissue evidence="1">Skin</tissue>
    </source>
</reference>
<sequence>ISRLPIDSAPQRAILLSETVDTKQEVCPRKMWILEITELAKNIVYEAYTKACSINLYLS</sequence>
<evidence type="ECO:0000313" key="1">
    <source>
        <dbReference type="EMBL" id="CEK84611.1"/>
    </source>
</evidence>
<accession>A0A0B7AX21</accession>
<dbReference type="AlphaFoldDB" id="A0A0B7AX21"/>
<proteinExistence type="predicted"/>